<dbReference type="PANTHER" id="PTHR42803">
    <property type="entry name" value="ACYL-COA DEHYDROGENASE"/>
    <property type="match status" value="1"/>
</dbReference>
<dbReference type="Gene3D" id="1.20.140.10">
    <property type="entry name" value="Butyryl-CoA Dehydrogenase, subunit A, domain 3"/>
    <property type="match status" value="1"/>
</dbReference>
<evidence type="ECO:0000313" key="12">
    <source>
        <dbReference type="EMBL" id="MBA2881282.1"/>
    </source>
</evidence>
<evidence type="ECO:0000259" key="8">
    <source>
        <dbReference type="Pfam" id="PF00441"/>
    </source>
</evidence>
<dbReference type="InterPro" id="IPR013786">
    <property type="entry name" value="AcylCoA_DH/ox_N"/>
</dbReference>
<dbReference type="SUPFAM" id="SSF56645">
    <property type="entry name" value="Acyl-CoA dehydrogenase NM domain-like"/>
    <property type="match status" value="1"/>
</dbReference>
<feature type="domain" description="Acyl-CoA dehydrogenase/oxidase C-terminal" evidence="8">
    <location>
        <begin position="283"/>
        <end position="449"/>
    </location>
</feature>
<evidence type="ECO:0000256" key="6">
    <source>
        <dbReference type="ARBA" id="ARBA00023002"/>
    </source>
</evidence>
<name>A0A7W0HKJ2_9BACT</name>
<dbReference type="InterPro" id="IPR046373">
    <property type="entry name" value="Acyl-CoA_Oxase/DH_mid-dom_sf"/>
</dbReference>
<dbReference type="RefSeq" id="WP_181550929.1">
    <property type="nucleotide sequence ID" value="NZ_JACDUS010000003.1"/>
</dbReference>
<dbReference type="InterPro" id="IPR009100">
    <property type="entry name" value="AcylCoA_DH/oxidase_NM_dom_sf"/>
</dbReference>
<gene>
    <name evidence="12" type="ORF">HNR65_001608</name>
</gene>
<proteinExistence type="inferred from homology"/>
<dbReference type="Pfam" id="PF02771">
    <property type="entry name" value="Acyl-CoA_dh_N"/>
    <property type="match status" value="1"/>
</dbReference>
<keyword evidence="4 7" id="KW-0285">Flavoprotein</keyword>
<feature type="domain" description="Acetyl-CoA dehydrogenase-like C-terminal" evidence="11">
    <location>
        <begin position="465"/>
        <end position="590"/>
    </location>
</feature>
<dbReference type="InterPro" id="IPR009075">
    <property type="entry name" value="AcylCo_DH/oxidase_C"/>
</dbReference>
<dbReference type="InterPro" id="IPR037069">
    <property type="entry name" value="AcylCoA_DH/ox_N_sf"/>
</dbReference>
<evidence type="ECO:0008006" key="14">
    <source>
        <dbReference type="Google" id="ProtNLM"/>
    </source>
</evidence>
<evidence type="ECO:0000256" key="4">
    <source>
        <dbReference type="ARBA" id="ARBA00022630"/>
    </source>
</evidence>
<dbReference type="PANTHER" id="PTHR42803:SF1">
    <property type="entry name" value="BROAD-SPECIFICITY LINEAR ACYL-COA DEHYDROGENASE FADE5"/>
    <property type="match status" value="1"/>
</dbReference>
<dbReference type="Pfam" id="PF02770">
    <property type="entry name" value="Acyl-CoA_dh_M"/>
    <property type="match status" value="1"/>
</dbReference>
<accession>A0A7W0HKJ2</accession>
<evidence type="ECO:0000256" key="1">
    <source>
        <dbReference type="ARBA" id="ARBA00001974"/>
    </source>
</evidence>
<sequence length="595" mass="66415">MTHFKINQKDIFFILKEQLGYGSLCSLKRYRSLTEETLDLMVTEAIRFAKKAVAPLNEIGEEQGIRYEKGQVLCPPEFAEVFRTYGQDGWTAAARDPEYGGQGFPHMMRIVVNDFMYGACQSFNMAPSLTHGAAHLIESFGTGELKKAFVPRMYNGTFSGTMCLTEPDAGSNLAATQTVAYPEGDGYKIKGSKIFISWGDHDIADNIVHLVLARIDGAPEGVGGISLFVVPKYRLDDHGGVGPFNDVVCTGIEDKLGLHASPTAALSFGAKDGCVGYLCGEPNRGLAHMFQMMNSARINTGVSGMTLASTAYQNALEYTRQRVQGKDPAKRKDGYVLIIHHPDVRRMLLWMKASVDGMRSMIYTAAFWADLAAEGQDEQSRQHYQALTDFMTPIVKAYCSDAGFRVCETAMQCLGGYGYCRDYPIEQYLRDAKIMSLYEGTNGIQAIDLMGRKMRINDGAMFAAFAKEMENFIDAHRDHDHLGGHVRDLENAFARVREMADEMRRRSKDDPLQWASYTYPALLCFGDLVMVWRLLDMACIAWDRAQKKGRKNDFFRGKVAQATFFADMVLPHTIQRAGTCTRQGREIVELADTAF</sequence>
<evidence type="ECO:0000256" key="2">
    <source>
        <dbReference type="ARBA" id="ARBA00009347"/>
    </source>
</evidence>
<dbReference type="Pfam" id="PF00441">
    <property type="entry name" value="Acyl-CoA_dh_1"/>
    <property type="match status" value="1"/>
</dbReference>
<dbReference type="GO" id="GO:0016627">
    <property type="term" value="F:oxidoreductase activity, acting on the CH-CH group of donors"/>
    <property type="evidence" value="ECO:0007669"/>
    <property type="project" value="InterPro"/>
</dbReference>
<dbReference type="AlphaFoldDB" id="A0A7W0HKJ2"/>
<dbReference type="Pfam" id="PF12806">
    <property type="entry name" value="Acyl-CoA_dh_C"/>
    <property type="match status" value="1"/>
</dbReference>
<feature type="domain" description="Acyl-CoA oxidase/dehydrogenase middle" evidence="9">
    <location>
        <begin position="162"/>
        <end position="268"/>
    </location>
</feature>
<keyword evidence="13" id="KW-1185">Reference proteome</keyword>
<dbReference type="SUPFAM" id="SSF47203">
    <property type="entry name" value="Acyl-CoA dehydrogenase C-terminal domain-like"/>
    <property type="match status" value="1"/>
</dbReference>
<evidence type="ECO:0000259" key="9">
    <source>
        <dbReference type="Pfam" id="PF02770"/>
    </source>
</evidence>
<evidence type="ECO:0000256" key="7">
    <source>
        <dbReference type="RuleBase" id="RU362125"/>
    </source>
</evidence>
<evidence type="ECO:0000259" key="10">
    <source>
        <dbReference type="Pfam" id="PF02771"/>
    </source>
</evidence>
<dbReference type="InterPro" id="IPR052166">
    <property type="entry name" value="Diverse_Acyl-CoA_DH"/>
</dbReference>
<reference evidence="12 13" key="1">
    <citation type="submission" date="2020-07" db="EMBL/GenBank/DDBJ databases">
        <title>Genomic Encyclopedia of Type Strains, Phase IV (KMG-IV): sequencing the most valuable type-strain genomes for metagenomic binning, comparative biology and taxonomic classification.</title>
        <authorList>
            <person name="Goeker M."/>
        </authorList>
    </citation>
    <scope>NUCLEOTIDE SEQUENCE [LARGE SCALE GENOMIC DNA]</scope>
    <source>
        <strain evidence="12 13">DSM 17721</strain>
    </source>
</reference>
<evidence type="ECO:0000259" key="11">
    <source>
        <dbReference type="Pfam" id="PF12806"/>
    </source>
</evidence>
<comment type="caution">
    <text evidence="12">The sequence shown here is derived from an EMBL/GenBank/DDBJ whole genome shotgun (WGS) entry which is preliminary data.</text>
</comment>
<dbReference type="Gene3D" id="2.40.110.10">
    <property type="entry name" value="Butyryl-CoA Dehydrogenase, subunit A, domain 2"/>
    <property type="match status" value="1"/>
</dbReference>
<dbReference type="Proteomes" id="UP000525298">
    <property type="component" value="Unassembled WGS sequence"/>
</dbReference>
<evidence type="ECO:0000313" key="13">
    <source>
        <dbReference type="Proteomes" id="UP000525298"/>
    </source>
</evidence>
<dbReference type="InterPro" id="IPR006091">
    <property type="entry name" value="Acyl-CoA_Oxase/DH_mid-dom"/>
</dbReference>
<dbReference type="InterPro" id="IPR025878">
    <property type="entry name" value="Acyl-CoA_dh-like_C_dom"/>
</dbReference>
<dbReference type="GO" id="GO:0050660">
    <property type="term" value="F:flavin adenine dinucleotide binding"/>
    <property type="evidence" value="ECO:0007669"/>
    <property type="project" value="InterPro"/>
</dbReference>
<comment type="similarity">
    <text evidence="2 7">Belongs to the acyl-CoA dehydrogenase family.</text>
</comment>
<dbReference type="EMBL" id="JACDUS010000003">
    <property type="protein sequence ID" value="MBA2881282.1"/>
    <property type="molecule type" value="Genomic_DNA"/>
</dbReference>
<dbReference type="Gene3D" id="1.10.540.10">
    <property type="entry name" value="Acyl-CoA dehydrogenase/oxidase, N-terminal domain"/>
    <property type="match status" value="1"/>
</dbReference>
<comment type="subunit">
    <text evidence="3">Homotetramer.</text>
</comment>
<keyword evidence="5 7" id="KW-0274">FAD</keyword>
<evidence type="ECO:0000256" key="5">
    <source>
        <dbReference type="ARBA" id="ARBA00022827"/>
    </source>
</evidence>
<dbReference type="InterPro" id="IPR036250">
    <property type="entry name" value="AcylCo_DH-like_C"/>
</dbReference>
<evidence type="ECO:0000256" key="3">
    <source>
        <dbReference type="ARBA" id="ARBA00011881"/>
    </source>
</evidence>
<keyword evidence="6 7" id="KW-0560">Oxidoreductase</keyword>
<feature type="domain" description="Acyl-CoA dehydrogenase/oxidase N-terminal" evidence="10">
    <location>
        <begin position="39"/>
        <end position="156"/>
    </location>
</feature>
<protein>
    <recommendedName>
        <fullName evidence="14">Acyl-CoA dehydrogenase</fullName>
    </recommendedName>
</protein>
<organism evidence="12 13">
    <name type="scientific">Desulfosalsimonas propionicica</name>
    <dbReference type="NCBI Taxonomy" id="332175"/>
    <lineage>
        <taxon>Bacteria</taxon>
        <taxon>Pseudomonadati</taxon>
        <taxon>Thermodesulfobacteriota</taxon>
        <taxon>Desulfobacteria</taxon>
        <taxon>Desulfobacterales</taxon>
        <taxon>Desulfosalsimonadaceae</taxon>
        <taxon>Desulfosalsimonas</taxon>
    </lineage>
</organism>
<comment type="cofactor">
    <cofactor evidence="1 7">
        <name>FAD</name>
        <dbReference type="ChEBI" id="CHEBI:57692"/>
    </cofactor>
</comment>